<dbReference type="NCBIfam" id="TIGR03592">
    <property type="entry name" value="yidC_oxa1_cterm"/>
    <property type="match status" value="1"/>
</dbReference>
<evidence type="ECO:0000256" key="2">
    <source>
        <dbReference type="ARBA" id="ARBA00022692"/>
    </source>
</evidence>
<dbReference type="CDD" id="cd20069">
    <property type="entry name" value="5TM_Oxa1-like"/>
    <property type="match status" value="1"/>
</dbReference>
<evidence type="ECO:0000259" key="7">
    <source>
        <dbReference type="Pfam" id="PF02096"/>
    </source>
</evidence>
<comment type="subcellular location">
    <subcellularLocation>
        <location evidence="1 5">Membrane</location>
        <topology evidence="1 5">Multi-pass membrane protein</topology>
    </subcellularLocation>
</comment>
<evidence type="ECO:0000256" key="1">
    <source>
        <dbReference type="ARBA" id="ARBA00004141"/>
    </source>
</evidence>
<dbReference type="PANTHER" id="PTHR12428:SF65">
    <property type="entry name" value="CYTOCHROME C OXIDASE ASSEMBLY PROTEIN COX18, MITOCHONDRIAL"/>
    <property type="match status" value="1"/>
</dbReference>
<feature type="transmembrane region" description="Helical" evidence="6">
    <location>
        <begin position="106"/>
        <end position="128"/>
    </location>
</feature>
<proteinExistence type="inferred from homology"/>
<feature type="transmembrane region" description="Helical" evidence="6">
    <location>
        <begin position="228"/>
        <end position="246"/>
    </location>
</feature>
<dbReference type="GO" id="GO:0032977">
    <property type="term" value="F:membrane insertase activity"/>
    <property type="evidence" value="ECO:0007669"/>
    <property type="project" value="InterPro"/>
</dbReference>
<sequence>MFGRLQWCRNGLIGNIRGSTSMTRYQTIILQNRSARCQAMTRIQLHRCISSSSTMNTSYEQNANDNITQIVAAASDSTTNAVPELGFGLGDLTIQALAYIHSTTGLPWWATIAVSTVIVRSVMIYPSIKGIRNAAKLKIIQPKLEKLKEEMEVGPRTPEKVIDFQRKYKALMSANDVSIFRGLYVPLFQIPMFLGFFWGLRELPKYYESCKEGGALWFTDLGAADPTYILPVLNAALMLVAVETGSEGGLNNDMRDKMKIGMRCMSVLMIPFTMHFETGLFVFWIASNTCSLAQSAMLRIPSIMNALDIPSEQQRQIYATAVPKPSPLDIALGKARKDLVIPTLVNKQPKKKTQKKQKIIEP</sequence>
<evidence type="ECO:0000256" key="5">
    <source>
        <dbReference type="RuleBase" id="RU003945"/>
    </source>
</evidence>
<reference evidence="8" key="2">
    <citation type="submission" date="2011-02" db="EMBL/GenBank/DDBJ databases">
        <authorList>
            <person name="MacLean D."/>
        </authorList>
    </citation>
    <scope>NUCLEOTIDE SEQUENCE</scope>
</reference>
<name>F0WFB6_9STRA</name>
<comment type="similarity">
    <text evidence="5">Belongs to the OXA1/ALB3/YidC family.</text>
</comment>
<dbReference type="AlphaFoldDB" id="F0WFB6"/>
<protein>
    <submittedName>
        <fullName evidence="8">Mitochondrial inner membrane protein OXA1 putative</fullName>
    </submittedName>
</protein>
<feature type="transmembrane region" description="Helical" evidence="6">
    <location>
        <begin position="267"/>
        <end position="286"/>
    </location>
</feature>
<evidence type="ECO:0000256" key="4">
    <source>
        <dbReference type="ARBA" id="ARBA00023136"/>
    </source>
</evidence>
<keyword evidence="2 5" id="KW-0812">Transmembrane</keyword>
<keyword evidence="4 6" id="KW-0472">Membrane</keyword>
<dbReference type="InterPro" id="IPR001708">
    <property type="entry name" value="YidC/ALB3/OXA1/COX18"/>
</dbReference>
<dbReference type="PANTHER" id="PTHR12428">
    <property type="entry name" value="OXA1"/>
    <property type="match status" value="1"/>
</dbReference>
<reference evidence="8" key="1">
    <citation type="journal article" date="2011" name="PLoS Biol.">
        <title>Gene gain and loss during evolution of obligate parasitism in the white rust pathogen of Arabidopsis thaliana.</title>
        <authorList>
            <person name="Kemen E."/>
            <person name="Gardiner A."/>
            <person name="Schultz-Larsen T."/>
            <person name="Kemen A.C."/>
            <person name="Balmuth A.L."/>
            <person name="Robert-Seilaniantz A."/>
            <person name="Bailey K."/>
            <person name="Holub E."/>
            <person name="Studholme D.J."/>
            <person name="Maclean D."/>
            <person name="Jones J.D."/>
        </authorList>
    </citation>
    <scope>NUCLEOTIDE SEQUENCE</scope>
</reference>
<evidence type="ECO:0000313" key="8">
    <source>
        <dbReference type="EMBL" id="CCA19898.1"/>
    </source>
</evidence>
<dbReference type="EMBL" id="FR824126">
    <property type="protein sequence ID" value="CCA19898.1"/>
    <property type="molecule type" value="Genomic_DNA"/>
</dbReference>
<dbReference type="InterPro" id="IPR028055">
    <property type="entry name" value="YidC/Oxa/ALB_C"/>
</dbReference>
<evidence type="ECO:0000256" key="3">
    <source>
        <dbReference type="ARBA" id="ARBA00022989"/>
    </source>
</evidence>
<keyword evidence="3 6" id="KW-1133">Transmembrane helix</keyword>
<dbReference type="HOGENOM" id="CLU_029282_0_0_1"/>
<dbReference type="GO" id="GO:0032979">
    <property type="term" value="P:protein insertion into mitochondrial inner membrane from matrix"/>
    <property type="evidence" value="ECO:0007669"/>
    <property type="project" value="TreeGrafter"/>
</dbReference>
<organism evidence="8">
    <name type="scientific">Albugo laibachii Nc14</name>
    <dbReference type="NCBI Taxonomy" id="890382"/>
    <lineage>
        <taxon>Eukaryota</taxon>
        <taxon>Sar</taxon>
        <taxon>Stramenopiles</taxon>
        <taxon>Oomycota</taxon>
        <taxon>Peronosporomycetes</taxon>
        <taxon>Albuginales</taxon>
        <taxon>Albuginaceae</taxon>
        <taxon>Albugo</taxon>
    </lineage>
</organism>
<feature type="transmembrane region" description="Helical" evidence="6">
    <location>
        <begin position="179"/>
        <end position="199"/>
    </location>
</feature>
<accession>F0WFB6</accession>
<evidence type="ECO:0000256" key="6">
    <source>
        <dbReference type="SAM" id="Phobius"/>
    </source>
</evidence>
<gene>
    <name evidence="8" type="primary">AlNc14C81G5306</name>
    <name evidence="8" type="ORF">ALNC14_060410</name>
</gene>
<dbReference type="GO" id="GO:0005743">
    <property type="term" value="C:mitochondrial inner membrane"/>
    <property type="evidence" value="ECO:0007669"/>
    <property type="project" value="TreeGrafter"/>
</dbReference>
<dbReference type="Pfam" id="PF02096">
    <property type="entry name" value="60KD_IMP"/>
    <property type="match status" value="1"/>
</dbReference>
<feature type="domain" description="Membrane insertase YidC/Oxa/ALB C-terminal" evidence="7">
    <location>
        <begin position="108"/>
        <end position="298"/>
    </location>
</feature>